<protein>
    <submittedName>
        <fullName evidence="1">Uncharacterized protein</fullName>
    </submittedName>
</protein>
<accession>A0A101EPA6</accession>
<comment type="caution">
    <text evidence="1">The sequence shown here is derived from an EMBL/GenBank/DDBJ whole genome shotgun (WGS) entry which is preliminary data.</text>
</comment>
<dbReference type="AlphaFoldDB" id="A0A101EPA6"/>
<organism evidence="1 2">
    <name type="scientific">Thermotoga petrophila</name>
    <dbReference type="NCBI Taxonomy" id="93929"/>
    <lineage>
        <taxon>Bacteria</taxon>
        <taxon>Thermotogati</taxon>
        <taxon>Thermotogota</taxon>
        <taxon>Thermotogae</taxon>
        <taxon>Thermotogales</taxon>
        <taxon>Thermotogaceae</taxon>
        <taxon>Thermotoga</taxon>
    </lineage>
</organism>
<sequence length="79" mass="9249">MERMFEGRILDALDIEAVFVAEDEEEAKRLGIDLVRSFGLKDGDVVFLEKIGKFVRVRLRAYVYRPGDRYYWLCGDEAK</sequence>
<gene>
    <name evidence="1" type="ORF">XD57_1490</name>
</gene>
<dbReference type="Proteomes" id="UP000058636">
    <property type="component" value="Unassembled WGS sequence"/>
</dbReference>
<dbReference type="PATRIC" id="fig|93930.3.peg.536"/>
<reference evidence="1 2" key="1">
    <citation type="journal article" date="2015" name="MBio">
        <title>Genome-Resolved Metagenomic Analysis Reveals Roles for Candidate Phyla and Other Microbial Community Members in Biogeochemical Transformations in Oil Reservoirs.</title>
        <authorList>
            <person name="Hu P."/>
            <person name="Tom L."/>
            <person name="Singh A."/>
            <person name="Thomas B.C."/>
            <person name="Baker B.J."/>
            <person name="Piceno Y.M."/>
            <person name="Andersen G.L."/>
            <person name="Banfield J.F."/>
        </authorList>
    </citation>
    <scope>NUCLEOTIDE SEQUENCE [LARGE SCALE GENOMIC DNA]</scope>
    <source>
        <strain evidence="1">46_26</strain>
    </source>
</reference>
<proteinExistence type="predicted"/>
<name>A0A101EPA6_9THEM</name>
<dbReference type="EMBL" id="LGFG01000169">
    <property type="protein sequence ID" value="KUK22411.1"/>
    <property type="molecule type" value="Genomic_DNA"/>
</dbReference>
<evidence type="ECO:0000313" key="1">
    <source>
        <dbReference type="EMBL" id="KUK22411.1"/>
    </source>
</evidence>
<evidence type="ECO:0000313" key="2">
    <source>
        <dbReference type="Proteomes" id="UP000058636"/>
    </source>
</evidence>